<dbReference type="InterPro" id="IPR000477">
    <property type="entry name" value="RT_dom"/>
</dbReference>
<accession>A0A834TAQ3</accession>
<organism evidence="2 3">
    <name type="scientific">Senna tora</name>
    <dbReference type="NCBI Taxonomy" id="362788"/>
    <lineage>
        <taxon>Eukaryota</taxon>
        <taxon>Viridiplantae</taxon>
        <taxon>Streptophyta</taxon>
        <taxon>Embryophyta</taxon>
        <taxon>Tracheophyta</taxon>
        <taxon>Spermatophyta</taxon>
        <taxon>Magnoliopsida</taxon>
        <taxon>eudicotyledons</taxon>
        <taxon>Gunneridae</taxon>
        <taxon>Pentapetalae</taxon>
        <taxon>rosids</taxon>
        <taxon>fabids</taxon>
        <taxon>Fabales</taxon>
        <taxon>Fabaceae</taxon>
        <taxon>Caesalpinioideae</taxon>
        <taxon>Cassia clade</taxon>
        <taxon>Senna</taxon>
    </lineage>
</organism>
<evidence type="ECO:0000313" key="2">
    <source>
        <dbReference type="EMBL" id="KAF7818683.1"/>
    </source>
</evidence>
<dbReference type="SUPFAM" id="SSF56672">
    <property type="entry name" value="DNA/RNA polymerases"/>
    <property type="match status" value="1"/>
</dbReference>
<name>A0A834TAQ3_9FABA</name>
<dbReference type="AlphaFoldDB" id="A0A834TAQ3"/>
<keyword evidence="3" id="KW-1185">Reference proteome</keyword>
<dbReference type="PROSITE" id="PS50878">
    <property type="entry name" value="RT_POL"/>
    <property type="match status" value="1"/>
</dbReference>
<proteinExistence type="predicted"/>
<dbReference type="InterPro" id="IPR043502">
    <property type="entry name" value="DNA/RNA_pol_sf"/>
</dbReference>
<evidence type="ECO:0000313" key="3">
    <source>
        <dbReference type="Proteomes" id="UP000634136"/>
    </source>
</evidence>
<evidence type="ECO:0000259" key="1">
    <source>
        <dbReference type="PROSITE" id="PS50878"/>
    </source>
</evidence>
<dbReference type="EMBL" id="JAAIUW010000008">
    <property type="protein sequence ID" value="KAF7818683.1"/>
    <property type="molecule type" value="Genomic_DNA"/>
</dbReference>
<gene>
    <name evidence="2" type="ORF">G2W53_024138</name>
</gene>
<feature type="domain" description="Reverse transcriptase" evidence="1">
    <location>
        <begin position="1"/>
        <end position="130"/>
    </location>
</feature>
<sequence>MEIETALFQMQGGKAPGPDGMSPMFFQHCWDTVQEDITHMGIKIARGAPTINHLMYADDLLLFFKVDRSTCTQVGNLLTQFGEMAGLGMNHQKSEVKFSPNISEEGARVLTRILSCRRVDHLGKYLGSYIDGANTAKRNASLILDTFSRDFLVGNRNCFPKRLGPPSIKAVLVSFPFFICNIPGFPMQQQPMRWSYAQILLESVG</sequence>
<protein>
    <recommendedName>
        <fullName evidence="1">Reverse transcriptase domain-containing protein</fullName>
    </recommendedName>
</protein>
<reference evidence="2" key="1">
    <citation type="submission" date="2020-09" db="EMBL/GenBank/DDBJ databases">
        <title>Genome-Enabled Discovery of Anthraquinone Biosynthesis in Senna tora.</title>
        <authorList>
            <person name="Kang S.-H."/>
            <person name="Pandey R.P."/>
            <person name="Lee C.-M."/>
            <person name="Sim J.-S."/>
            <person name="Jeong J.-T."/>
            <person name="Choi B.-S."/>
            <person name="Jung M."/>
            <person name="Ginzburg D."/>
            <person name="Zhao K."/>
            <person name="Won S.Y."/>
            <person name="Oh T.-J."/>
            <person name="Yu Y."/>
            <person name="Kim N.-H."/>
            <person name="Lee O.R."/>
            <person name="Lee T.-H."/>
            <person name="Bashyal P."/>
            <person name="Kim T.-S."/>
            <person name="Lee W.-H."/>
            <person name="Kawkins C."/>
            <person name="Kim C.-K."/>
            <person name="Kim J.S."/>
            <person name="Ahn B.O."/>
            <person name="Rhee S.Y."/>
            <person name="Sohng J.K."/>
        </authorList>
    </citation>
    <scope>NUCLEOTIDE SEQUENCE</scope>
    <source>
        <tissue evidence="2">Leaf</tissue>
    </source>
</reference>
<dbReference type="Proteomes" id="UP000634136">
    <property type="component" value="Unassembled WGS sequence"/>
</dbReference>
<comment type="caution">
    <text evidence="2">The sequence shown here is derived from an EMBL/GenBank/DDBJ whole genome shotgun (WGS) entry which is preliminary data.</text>
</comment>
<dbReference type="OrthoDB" id="1436501at2759"/>